<protein>
    <recommendedName>
        <fullName evidence="3">Rv3651-like N-terminal domain-containing protein</fullName>
    </recommendedName>
</protein>
<organism evidence="1 2">
    <name type="scientific">Actinocorallia libanotica</name>
    <dbReference type="NCBI Taxonomy" id="46162"/>
    <lineage>
        <taxon>Bacteria</taxon>
        <taxon>Bacillati</taxon>
        <taxon>Actinomycetota</taxon>
        <taxon>Actinomycetes</taxon>
        <taxon>Streptosporangiales</taxon>
        <taxon>Thermomonosporaceae</taxon>
        <taxon>Actinocorallia</taxon>
    </lineage>
</organism>
<dbReference type="EMBL" id="BAAAHH010000001">
    <property type="protein sequence ID" value="GAA0938043.1"/>
    <property type="molecule type" value="Genomic_DNA"/>
</dbReference>
<accession>A0ABP4AMD3</accession>
<gene>
    <name evidence="1" type="ORF">GCM10009550_05370</name>
</gene>
<proteinExistence type="predicted"/>
<dbReference type="Proteomes" id="UP001500665">
    <property type="component" value="Unassembled WGS sequence"/>
</dbReference>
<evidence type="ECO:0008006" key="3">
    <source>
        <dbReference type="Google" id="ProtNLM"/>
    </source>
</evidence>
<keyword evidence="2" id="KW-1185">Reference proteome</keyword>
<evidence type="ECO:0000313" key="1">
    <source>
        <dbReference type="EMBL" id="GAA0938043.1"/>
    </source>
</evidence>
<sequence>MEDPYRYLFCDLLTDRPIAELDLTEVRFERRIGRPGRFRAAVHPAEEVRRVRAVFPPAHAGPAAAGPGRVVCHVYRGGEPWGSYIVWSSVSSADARGGPRFVLYGASLESYLYRRLVRRGLRFDGVDQIAIAHELIDAMQEAPHEDLGLVPVGALSGVPRTRAYAPDPPVSYGECLAELAGAPGGFEYHISTREDGGRRRRRFVTGYPRLGDPDAPSCAEFASGDVLAWSYRDGATGANRTRDGEGASEARAHLLAGWPALDRVIGDGQPRAVNDRALRLAAPLDEHPSLHPDRLGERVRVRLESIWWDPGPRWRIVGMAVTARTGRVLLTLEEEEHGTV</sequence>
<evidence type="ECO:0000313" key="2">
    <source>
        <dbReference type="Proteomes" id="UP001500665"/>
    </source>
</evidence>
<dbReference type="RefSeq" id="WP_344236260.1">
    <property type="nucleotide sequence ID" value="NZ_BAAAHH010000001.1"/>
</dbReference>
<name>A0ABP4AMD3_9ACTN</name>
<reference evidence="2" key="1">
    <citation type="journal article" date="2019" name="Int. J. Syst. Evol. Microbiol.">
        <title>The Global Catalogue of Microorganisms (GCM) 10K type strain sequencing project: providing services to taxonomists for standard genome sequencing and annotation.</title>
        <authorList>
            <consortium name="The Broad Institute Genomics Platform"/>
            <consortium name="The Broad Institute Genome Sequencing Center for Infectious Disease"/>
            <person name="Wu L."/>
            <person name="Ma J."/>
        </authorList>
    </citation>
    <scope>NUCLEOTIDE SEQUENCE [LARGE SCALE GENOMIC DNA]</scope>
    <source>
        <strain evidence="2">JCM 10696</strain>
    </source>
</reference>
<comment type="caution">
    <text evidence="1">The sequence shown here is derived from an EMBL/GenBank/DDBJ whole genome shotgun (WGS) entry which is preliminary data.</text>
</comment>